<name>A0AAN9IR60_CLITE</name>
<evidence type="ECO:0000313" key="1">
    <source>
        <dbReference type="EMBL" id="KAK7284548.1"/>
    </source>
</evidence>
<dbReference type="Proteomes" id="UP001359559">
    <property type="component" value="Unassembled WGS sequence"/>
</dbReference>
<protein>
    <submittedName>
        <fullName evidence="1">Uncharacterized protein</fullName>
    </submittedName>
</protein>
<reference evidence="1 2" key="1">
    <citation type="submission" date="2024-01" db="EMBL/GenBank/DDBJ databases">
        <title>The genomes of 5 underutilized Papilionoideae crops provide insights into root nodulation and disease resistance.</title>
        <authorList>
            <person name="Yuan L."/>
        </authorList>
    </citation>
    <scope>NUCLEOTIDE SEQUENCE [LARGE SCALE GENOMIC DNA]</scope>
    <source>
        <strain evidence="1">LY-2023</strain>
        <tissue evidence="1">Leaf</tissue>
    </source>
</reference>
<keyword evidence="2" id="KW-1185">Reference proteome</keyword>
<dbReference type="AlphaFoldDB" id="A0AAN9IR60"/>
<proteinExistence type="predicted"/>
<accession>A0AAN9IR60</accession>
<organism evidence="1 2">
    <name type="scientific">Clitoria ternatea</name>
    <name type="common">Butterfly pea</name>
    <dbReference type="NCBI Taxonomy" id="43366"/>
    <lineage>
        <taxon>Eukaryota</taxon>
        <taxon>Viridiplantae</taxon>
        <taxon>Streptophyta</taxon>
        <taxon>Embryophyta</taxon>
        <taxon>Tracheophyta</taxon>
        <taxon>Spermatophyta</taxon>
        <taxon>Magnoliopsida</taxon>
        <taxon>eudicotyledons</taxon>
        <taxon>Gunneridae</taxon>
        <taxon>Pentapetalae</taxon>
        <taxon>rosids</taxon>
        <taxon>fabids</taxon>
        <taxon>Fabales</taxon>
        <taxon>Fabaceae</taxon>
        <taxon>Papilionoideae</taxon>
        <taxon>50 kb inversion clade</taxon>
        <taxon>NPAAA clade</taxon>
        <taxon>indigoferoid/millettioid clade</taxon>
        <taxon>Phaseoleae</taxon>
        <taxon>Clitoria</taxon>
    </lineage>
</organism>
<evidence type="ECO:0000313" key="2">
    <source>
        <dbReference type="Proteomes" id="UP001359559"/>
    </source>
</evidence>
<dbReference type="EMBL" id="JAYKXN010000005">
    <property type="protein sequence ID" value="KAK7284548.1"/>
    <property type="molecule type" value="Genomic_DNA"/>
</dbReference>
<comment type="caution">
    <text evidence="1">The sequence shown here is derived from an EMBL/GenBank/DDBJ whole genome shotgun (WGS) entry which is preliminary data.</text>
</comment>
<sequence length="80" mass="9194">MPFPWTPFPEVSITSLSPLDHYIRTRGARSPNLCCMIKCNHNSFRQITVSPPPLYIPTPSLHRTTSLQTFKHPLHHSLPF</sequence>
<gene>
    <name evidence="1" type="ORF">RJT34_19295</name>
</gene>